<accession>A0A066XDS2</accession>
<dbReference type="HOGENOM" id="CLU_036934_0_0_1"/>
<dbReference type="GO" id="GO:0000976">
    <property type="term" value="F:transcription cis-regulatory region binding"/>
    <property type="evidence" value="ECO:0007669"/>
    <property type="project" value="InterPro"/>
</dbReference>
<evidence type="ECO:0000256" key="2">
    <source>
        <dbReference type="ARBA" id="ARBA00023242"/>
    </source>
</evidence>
<proteinExistence type="predicted"/>
<dbReference type="PANTHER" id="PTHR40621">
    <property type="entry name" value="TRANSCRIPTION FACTOR KAPC-RELATED"/>
    <property type="match status" value="1"/>
</dbReference>
<dbReference type="PANTHER" id="PTHR40621:SF6">
    <property type="entry name" value="AP-1-LIKE TRANSCRIPTION FACTOR YAP1-RELATED"/>
    <property type="match status" value="1"/>
</dbReference>
<dbReference type="GO" id="GO:0001228">
    <property type="term" value="F:DNA-binding transcription activator activity, RNA polymerase II-specific"/>
    <property type="evidence" value="ECO:0007669"/>
    <property type="project" value="TreeGrafter"/>
</dbReference>
<evidence type="ECO:0000313" key="3">
    <source>
        <dbReference type="EMBL" id="KDN65784.1"/>
    </source>
</evidence>
<dbReference type="STRING" id="1173701.A0A066XDS2"/>
<evidence type="ECO:0000256" key="1">
    <source>
        <dbReference type="ARBA" id="ARBA00004123"/>
    </source>
</evidence>
<comment type="subcellular location">
    <subcellularLocation>
        <location evidence="1">Nucleus</location>
    </subcellularLocation>
</comment>
<evidence type="ECO:0000313" key="4">
    <source>
        <dbReference type="Proteomes" id="UP000027238"/>
    </source>
</evidence>
<dbReference type="OrthoDB" id="2590011at2759"/>
<organism evidence="3 4">
    <name type="scientific">Colletotrichum sublineola</name>
    <name type="common">Sorghum anthracnose fungus</name>
    <dbReference type="NCBI Taxonomy" id="1173701"/>
    <lineage>
        <taxon>Eukaryota</taxon>
        <taxon>Fungi</taxon>
        <taxon>Dikarya</taxon>
        <taxon>Ascomycota</taxon>
        <taxon>Pezizomycotina</taxon>
        <taxon>Sordariomycetes</taxon>
        <taxon>Hypocreomycetidae</taxon>
        <taxon>Glomerellales</taxon>
        <taxon>Glomerellaceae</taxon>
        <taxon>Colletotrichum</taxon>
        <taxon>Colletotrichum graminicola species complex</taxon>
    </lineage>
</organism>
<sequence>MSPTIFRIFNPGGPKENAVDKRRAQLRNAQRSYRDRKDKYTKSLEQELARVRANETKLAARCDQLSATVQALTKALAESGITLPPSIADSARDNPIVQYQDTTDATIEAFSHQLPSTPLDLSTSNHTHGNIIASSTAQVPSDSSCSRMCELDPMSVGMEFVLAIERPCLEHLGGDQGKPSEPSGHALTVSAQLIFSHSYPPKTDPAVLPPYHDAPSHLLQRLLDLSTDLCSDGELTPTQAWNYIRTRPQFGGFEIQRLQRLAEKLRAEVKCHGYEQPRTYMSPRFAKSLNQPRFGAVINSQNFERLVFQDLMFAQDF</sequence>
<comment type="caution">
    <text evidence="3">The sequence shown here is derived from an EMBL/GenBank/DDBJ whole genome shotgun (WGS) entry which is preliminary data.</text>
</comment>
<dbReference type="GO" id="GO:0090575">
    <property type="term" value="C:RNA polymerase II transcription regulator complex"/>
    <property type="evidence" value="ECO:0007669"/>
    <property type="project" value="TreeGrafter"/>
</dbReference>
<gene>
    <name evidence="3" type="ORF">CSUB01_10573</name>
</gene>
<dbReference type="Gene3D" id="1.20.5.170">
    <property type="match status" value="1"/>
</dbReference>
<dbReference type="InterPro" id="IPR050936">
    <property type="entry name" value="AP-1-like"/>
</dbReference>
<name>A0A066XDS2_COLSU</name>
<dbReference type="eggNOG" id="ENOG502SPRN">
    <property type="taxonomic scope" value="Eukaryota"/>
</dbReference>
<dbReference type="CDD" id="cd14688">
    <property type="entry name" value="bZIP_YAP"/>
    <property type="match status" value="1"/>
</dbReference>
<evidence type="ECO:0008006" key="5">
    <source>
        <dbReference type="Google" id="ProtNLM"/>
    </source>
</evidence>
<dbReference type="InterPro" id="IPR046347">
    <property type="entry name" value="bZIP_sf"/>
</dbReference>
<dbReference type="AlphaFoldDB" id="A0A066XDS2"/>
<keyword evidence="4" id="KW-1185">Reference proteome</keyword>
<dbReference type="Proteomes" id="UP000027238">
    <property type="component" value="Unassembled WGS sequence"/>
</dbReference>
<dbReference type="EMBL" id="JMSE01000988">
    <property type="protein sequence ID" value="KDN65784.1"/>
    <property type="molecule type" value="Genomic_DNA"/>
</dbReference>
<dbReference type="SUPFAM" id="SSF57959">
    <property type="entry name" value="Leucine zipper domain"/>
    <property type="match status" value="1"/>
</dbReference>
<dbReference type="OMA" id="WRLISDH"/>
<keyword evidence="2" id="KW-0539">Nucleus</keyword>
<protein>
    <recommendedName>
        <fullName evidence="5">BZIP domain-containing protein</fullName>
    </recommendedName>
</protein>
<reference evidence="4" key="1">
    <citation type="journal article" date="2014" name="Genome Announc.">
        <title>Draft genome sequence of Colletotrichum sublineola, a destructive pathogen of cultivated sorghum.</title>
        <authorList>
            <person name="Baroncelli R."/>
            <person name="Sanz-Martin J.M."/>
            <person name="Rech G.E."/>
            <person name="Sukno S.A."/>
            <person name="Thon M.R."/>
        </authorList>
    </citation>
    <scope>NUCLEOTIDE SEQUENCE [LARGE SCALE GENOMIC DNA]</scope>
    <source>
        <strain evidence="4">TX430BB</strain>
    </source>
</reference>